<accession>A0A1C3UIM0</accession>
<dbReference type="Gene3D" id="3.40.630.30">
    <property type="match status" value="1"/>
</dbReference>
<dbReference type="InterPro" id="IPR052564">
    <property type="entry name" value="N-acetyltrans/Recomb-assoc"/>
</dbReference>
<dbReference type="Pfam" id="PF13673">
    <property type="entry name" value="Acetyltransf_10"/>
    <property type="match status" value="1"/>
</dbReference>
<dbReference type="PANTHER" id="PTHR43451:SF1">
    <property type="entry name" value="ACETYLTRANSFERASE"/>
    <property type="match status" value="1"/>
</dbReference>
<dbReference type="STRING" id="52131.GA0061100_102344"/>
<dbReference type="PANTHER" id="PTHR43451">
    <property type="entry name" value="ACETYLTRANSFERASE (GNAT) FAMILY PROTEIN"/>
    <property type="match status" value="1"/>
</dbReference>
<evidence type="ECO:0000259" key="1">
    <source>
        <dbReference type="PROSITE" id="PS51186"/>
    </source>
</evidence>
<evidence type="ECO:0000313" key="2">
    <source>
        <dbReference type="EMBL" id="SCB15311.1"/>
    </source>
</evidence>
<sequence>MSVPQDRFSVKRYEPSDTQATIDIFLRAIREVASKDYSPAQIAAWAKVDDPEIWAQYRASRPTWLAIDGSTPIGFTDLKSDGCLDMMFVSPDYQGKGVAGLLLATVENAARKQGFQRIFTEASLTARPFFERKGFVVMTAQQVEKRGQILPNFLMEKTIA</sequence>
<feature type="domain" description="N-acetyltransferase" evidence="1">
    <location>
        <begin position="8"/>
        <end position="160"/>
    </location>
</feature>
<dbReference type="CDD" id="cd04301">
    <property type="entry name" value="NAT_SF"/>
    <property type="match status" value="1"/>
</dbReference>
<gene>
    <name evidence="2" type="ORF">GA0061100_102344</name>
</gene>
<reference evidence="3" key="1">
    <citation type="submission" date="2016-08" db="EMBL/GenBank/DDBJ databases">
        <authorList>
            <person name="Varghese N."/>
            <person name="Submissions Spin"/>
        </authorList>
    </citation>
    <scope>NUCLEOTIDE SEQUENCE [LARGE SCALE GENOMIC DNA]</scope>
    <source>
        <strain evidence="3">CCBAU 57015</strain>
    </source>
</reference>
<organism evidence="2 3">
    <name type="scientific">Rhizobium hainanense</name>
    <dbReference type="NCBI Taxonomy" id="52131"/>
    <lineage>
        <taxon>Bacteria</taxon>
        <taxon>Pseudomonadati</taxon>
        <taxon>Pseudomonadota</taxon>
        <taxon>Alphaproteobacteria</taxon>
        <taxon>Hyphomicrobiales</taxon>
        <taxon>Rhizobiaceae</taxon>
        <taxon>Rhizobium/Agrobacterium group</taxon>
        <taxon>Rhizobium</taxon>
    </lineage>
</organism>
<dbReference type="AlphaFoldDB" id="A0A1C3UIM0"/>
<keyword evidence="2" id="KW-0808">Transferase</keyword>
<dbReference type="OrthoDB" id="9789081at2"/>
<dbReference type="GO" id="GO:0016747">
    <property type="term" value="F:acyltransferase activity, transferring groups other than amino-acyl groups"/>
    <property type="evidence" value="ECO:0007669"/>
    <property type="project" value="InterPro"/>
</dbReference>
<dbReference type="EMBL" id="FMAC01000002">
    <property type="protein sequence ID" value="SCB15311.1"/>
    <property type="molecule type" value="Genomic_DNA"/>
</dbReference>
<dbReference type="Proteomes" id="UP000186228">
    <property type="component" value="Unassembled WGS sequence"/>
</dbReference>
<dbReference type="SUPFAM" id="SSF55729">
    <property type="entry name" value="Acyl-CoA N-acyltransferases (Nat)"/>
    <property type="match status" value="1"/>
</dbReference>
<dbReference type="PROSITE" id="PS51186">
    <property type="entry name" value="GNAT"/>
    <property type="match status" value="1"/>
</dbReference>
<dbReference type="InterPro" id="IPR000182">
    <property type="entry name" value="GNAT_dom"/>
</dbReference>
<proteinExistence type="predicted"/>
<evidence type="ECO:0000313" key="3">
    <source>
        <dbReference type="Proteomes" id="UP000186228"/>
    </source>
</evidence>
<protein>
    <submittedName>
        <fullName evidence="2">Putative acetyltransferase</fullName>
    </submittedName>
</protein>
<dbReference type="RefSeq" id="WP_075852225.1">
    <property type="nucleotide sequence ID" value="NZ_FMAC01000002.1"/>
</dbReference>
<dbReference type="InterPro" id="IPR016181">
    <property type="entry name" value="Acyl_CoA_acyltransferase"/>
</dbReference>
<keyword evidence="3" id="KW-1185">Reference proteome</keyword>
<name>A0A1C3UIM0_9HYPH</name>